<keyword evidence="2" id="KW-1185">Reference proteome</keyword>
<organism evidence="1 2">
    <name type="scientific">Thamnocephalis sphaerospora</name>
    <dbReference type="NCBI Taxonomy" id="78915"/>
    <lineage>
        <taxon>Eukaryota</taxon>
        <taxon>Fungi</taxon>
        <taxon>Fungi incertae sedis</taxon>
        <taxon>Zoopagomycota</taxon>
        <taxon>Zoopagomycotina</taxon>
        <taxon>Zoopagomycetes</taxon>
        <taxon>Zoopagales</taxon>
        <taxon>Sigmoideomycetaceae</taxon>
        <taxon>Thamnocephalis</taxon>
    </lineage>
</organism>
<feature type="non-terminal residue" evidence="1">
    <location>
        <position position="204"/>
    </location>
</feature>
<dbReference type="AlphaFoldDB" id="A0A4P9XL76"/>
<dbReference type="SUPFAM" id="SSF52540">
    <property type="entry name" value="P-loop containing nucleoside triphosphate hydrolases"/>
    <property type="match status" value="1"/>
</dbReference>
<protein>
    <submittedName>
        <fullName evidence="1">P-loop containing nucleoside triphosphate hydrolase protein</fullName>
    </submittedName>
</protein>
<dbReference type="STRING" id="78915.A0A4P9XL76"/>
<name>A0A4P9XL76_9FUNG</name>
<dbReference type="PANTHER" id="PTHR10285">
    <property type="entry name" value="URIDINE KINASE"/>
    <property type="match status" value="1"/>
</dbReference>
<keyword evidence="1" id="KW-0378">Hydrolase</keyword>
<sequence length="204" mass="22766">GPSCSGKTTLGRALTRILPNCRILNQDDYYKPDSEIPVDPETGLDNWDTPAAVDFDQFIAAIDAARAINASTDQPPTWGTAQSYIPTPPIERPQQGAAVDDGAVDERVLFELRDALHSSYQAERFIVVDGFLLFADPRVAEHLDVRVFVTASKTTLQRRRDARVGYTTVEGFWQDPPGYFDKIVWPNYVLHHHTLLELIGINGE</sequence>
<dbReference type="OrthoDB" id="10041966at2759"/>
<accession>A0A4P9XL76</accession>
<proteinExistence type="predicted"/>
<dbReference type="EMBL" id="KZ992862">
    <property type="protein sequence ID" value="RKP06542.1"/>
    <property type="molecule type" value="Genomic_DNA"/>
</dbReference>
<dbReference type="Gene3D" id="3.40.50.300">
    <property type="entry name" value="P-loop containing nucleotide triphosphate hydrolases"/>
    <property type="match status" value="1"/>
</dbReference>
<reference evidence="2" key="1">
    <citation type="journal article" date="2018" name="Nat. Microbiol.">
        <title>Leveraging single-cell genomics to expand the fungal tree of life.</title>
        <authorList>
            <person name="Ahrendt S.R."/>
            <person name="Quandt C.A."/>
            <person name="Ciobanu D."/>
            <person name="Clum A."/>
            <person name="Salamov A."/>
            <person name="Andreopoulos B."/>
            <person name="Cheng J.F."/>
            <person name="Woyke T."/>
            <person name="Pelin A."/>
            <person name="Henrissat B."/>
            <person name="Reynolds N.K."/>
            <person name="Benny G.L."/>
            <person name="Smith M.E."/>
            <person name="James T.Y."/>
            <person name="Grigoriev I.V."/>
        </authorList>
    </citation>
    <scope>NUCLEOTIDE SEQUENCE [LARGE SCALE GENOMIC DNA]</scope>
    <source>
        <strain evidence="2">RSA 1356</strain>
    </source>
</reference>
<evidence type="ECO:0000313" key="2">
    <source>
        <dbReference type="Proteomes" id="UP000271241"/>
    </source>
</evidence>
<dbReference type="GO" id="GO:0016787">
    <property type="term" value="F:hydrolase activity"/>
    <property type="evidence" value="ECO:0007669"/>
    <property type="project" value="UniProtKB-KW"/>
</dbReference>
<dbReference type="Proteomes" id="UP000271241">
    <property type="component" value="Unassembled WGS sequence"/>
</dbReference>
<feature type="non-terminal residue" evidence="1">
    <location>
        <position position="1"/>
    </location>
</feature>
<dbReference type="CDD" id="cd02024">
    <property type="entry name" value="NRK1"/>
    <property type="match status" value="1"/>
</dbReference>
<gene>
    <name evidence="1" type="ORF">THASP1DRAFT_10561</name>
</gene>
<dbReference type="InterPro" id="IPR027417">
    <property type="entry name" value="P-loop_NTPase"/>
</dbReference>
<evidence type="ECO:0000313" key="1">
    <source>
        <dbReference type="EMBL" id="RKP06542.1"/>
    </source>
</evidence>